<dbReference type="EMBL" id="GL379816">
    <property type="protein sequence ID" value="EGT45869.1"/>
    <property type="molecule type" value="Genomic_DNA"/>
</dbReference>
<proteinExistence type="predicted"/>
<dbReference type="Proteomes" id="UP000008068">
    <property type="component" value="Unassembled WGS sequence"/>
</dbReference>
<reference evidence="3" key="1">
    <citation type="submission" date="2011-07" db="EMBL/GenBank/DDBJ databases">
        <authorList>
            <consortium name="Caenorhabditis brenneri Sequencing and Analysis Consortium"/>
            <person name="Wilson R.K."/>
        </authorList>
    </citation>
    <scope>NUCLEOTIDE SEQUENCE [LARGE SCALE GENOMIC DNA]</scope>
    <source>
        <strain evidence="3">PB2801</strain>
    </source>
</reference>
<feature type="compositionally biased region" description="Low complexity" evidence="1">
    <location>
        <begin position="8"/>
        <end position="19"/>
    </location>
</feature>
<feature type="compositionally biased region" description="Polar residues" evidence="1">
    <location>
        <begin position="45"/>
        <end position="60"/>
    </location>
</feature>
<organism evidence="3">
    <name type="scientific">Caenorhabditis brenneri</name>
    <name type="common">Nematode worm</name>
    <dbReference type="NCBI Taxonomy" id="135651"/>
    <lineage>
        <taxon>Eukaryota</taxon>
        <taxon>Metazoa</taxon>
        <taxon>Ecdysozoa</taxon>
        <taxon>Nematoda</taxon>
        <taxon>Chromadorea</taxon>
        <taxon>Rhabditida</taxon>
        <taxon>Rhabditina</taxon>
        <taxon>Rhabditomorpha</taxon>
        <taxon>Rhabditoidea</taxon>
        <taxon>Rhabditidae</taxon>
        <taxon>Peloderinae</taxon>
        <taxon>Caenorhabditis</taxon>
    </lineage>
</organism>
<feature type="compositionally biased region" description="Basic and acidic residues" evidence="1">
    <location>
        <begin position="380"/>
        <end position="391"/>
    </location>
</feature>
<feature type="region of interest" description="Disordered" evidence="1">
    <location>
        <begin position="346"/>
        <end position="492"/>
    </location>
</feature>
<feature type="compositionally biased region" description="Polar residues" evidence="1">
    <location>
        <begin position="398"/>
        <end position="407"/>
    </location>
</feature>
<feature type="region of interest" description="Disordered" evidence="1">
    <location>
        <begin position="163"/>
        <end position="183"/>
    </location>
</feature>
<feature type="compositionally biased region" description="Basic and acidic residues" evidence="1">
    <location>
        <begin position="410"/>
        <end position="419"/>
    </location>
</feature>
<dbReference type="AlphaFoldDB" id="G0MWA1"/>
<dbReference type="HOGENOM" id="CLU_317895_0_0_1"/>
<feature type="region of interest" description="Disordered" evidence="1">
    <location>
        <begin position="507"/>
        <end position="574"/>
    </location>
</feature>
<name>G0MWA1_CAEBE</name>
<evidence type="ECO:0000313" key="2">
    <source>
        <dbReference type="EMBL" id="EGT45869.1"/>
    </source>
</evidence>
<gene>
    <name evidence="2" type="ORF">CAEBREN_10335</name>
</gene>
<feature type="compositionally biased region" description="Polar residues" evidence="1">
    <location>
        <begin position="163"/>
        <end position="181"/>
    </location>
</feature>
<feature type="compositionally biased region" description="Polar residues" evidence="1">
    <location>
        <begin position="513"/>
        <end position="524"/>
    </location>
</feature>
<evidence type="ECO:0000256" key="1">
    <source>
        <dbReference type="SAM" id="MobiDB-lite"/>
    </source>
</evidence>
<feature type="compositionally biased region" description="Low complexity" evidence="1">
    <location>
        <begin position="27"/>
        <end position="44"/>
    </location>
</feature>
<feature type="compositionally biased region" description="Polar residues" evidence="1">
    <location>
        <begin position="461"/>
        <end position="471"/>
    </location>
</feature>
<sequence length="913" mass="103470">MYGAQQFQSGYYPQQRRYQQGGGGMNNGAQQQQPNFQPQHGPPQSQFTAPASGFNPNFGSSGYPMENYQQNQTVYQLPPQAVGVPMNHWQNLPPHTAPPPLMASQNQAPGDEIVFAFIVPFIPQLAMTWVTRYPEFFEEALSRLRSGPPPPQTQNQHNYDLQKQTNEPSADSVEPGQTNGLSFKATKQVPVEVLTNVNKCQQIESVSNDVVENESTGPETEMPFIPPIVGKASNQPDSAKTVLEFTKNNTGASTLEKEFISEHNSLPLIPQIERCCSVDSSSEEASEEPIVPDATPIQPTEQDDTRLVETVDTQNQLASASSFIAISRKSIARASRRERQKIRDALKAEEQDANSGIKQYTPAVENTRSSEKKIKKTKRKETEGKKARDSISDGAVDAQSQSSSFVLQSRLERRVRGPENVDVTGDSAANAGFPTKISRMKRKTLKKNEREAKRREKEKPANSTPNPSSYKNEGAIGNTLNLPNRLHSEPRPKNDITEALLAALSKRCKSQRPQKSDVVSNSPNDMKPDDSCFNTVSMQQKGESNSSGENVHRVKSTNEASSLQDRAVSEPVKNAARDHTDISFREDEVNGVLLHLYTECGLDLKGNDVGWEDTVLYKMLFTKCYLYINAMTLVRMPCAVLKLKTLPISQFNYDKTGLLRKIMEFQRMNPMRRWRNEATEQTFKSFVEERLRTYKRASNPTDQKLLHFFKILLNYPEGYLFWDDVMYLSSQPRNTTSERAKLDIDYFSMFENTVRKHMLNQHPLEQLGLSDLPSNIRSLIEPEEFENLQKYLGNMYELRYNVATPTERLNLISSLPKTQIGMATFFESCEKEIMNWGPDHTEKMLKGFLESVLRMEKSEESLKFIRLYKFLLQIESTILDGDCYAWSVRLEGLKNSAFTLETNRNLLAPWFFS</sequence>
<keyword evidence="3" id="KW-1185">Reference proteome</keyword>
<protein>
    <submittedName>
        <fullName evidence="2">Uncharacterized protein</fullName>
    </submittedName>
</protein>
<evidence type="ECO:0000313" key="3">
    <source>
        <dbReference type="Proteomes" id="UP000008068"/>
    </source>
</evidence>
<feature type="compositionally biased region" description="Basic and acidic residues" evidence="1">
    <location>
        <begin position="446"/>
        <end position="460"/>
    </location>
</feature>
<feature type="compositionally biased region" description="Polar residues" evidence="1">
    <location>
        <begin position="532"/>
        <end position="549"/>
    </location>
</feature>
<accession>G0MWA1</accession>
<feature type="region of interest" description="Disordered" evidence="1">
    <location>
        <begin position="1"/>
        <end position="66"/>
    </location>
</feature>
<dbReference type="InParanoid" id="G0MWA1"/>